<dbReference type="CDD" id="cd14710">
    <property type="entry name" value="bZIP_HAC1-like"/>
    <property type="match status" value="1"/>
</dbReference>
<evidence type="ECO:0000256" key="7">
    <source>
        <dbReference type="ARBA" id="ARBA00023242"/>
    </source>
</evidence>
<feature type="region of interest" description="Disordered" evidence="8">
    <location>
        <begin position="195"/>
        <end position="224"/>
    </location>
</feature>
<gene>
    <name evidence="10" type="ORF">BDW02DRAFT_566922</name>
</gene>
<reference evidence="10" key="1">
    <citation type="submission" date="2020-01" db="EMBL/GenBank/DDBJ databases">
        <authorList>
            <consortium name="DOE Joint Genome Institute"/>
            <person name="Haridas S."/>
            <person name="Albert R."/>
            <person name="Binder M."/>
            <person name="Bloem J."/>
            <person name="Labutti K."/>
            <person name="Salamov A."/>
            <person name="Andreopoulos B."/>
            <person name="Baker S.E."/>
            <person name="Barry K."/>
            <person name="Bills G."/>
            <person name="Bluhm B.H."/>
            <person name="Cannon C."/>
            <person name="Castanera R."/>
            <person name="Culley D.E."/>
            <person name="Daum C."/>
            <person name="Ezra D."/>
            <person name="Gonzalez J.B."/>
            <person name="Henrissat B."/>
            <person name="Kuo A."/>
            <person name="Liang C."/>
            <person name="Lipzen A."/>
            <person name="Lutzoni F."/>
            <person name="Magnuson J."/>
            <person name="Mondo S."/>
            <person name="Nolan M."/>
            <person name="Ohm R."/>
            <person name="Pangilinan J."/>
            <person name="Park H.-J."/>
            <person name="Ramirez L."/>
            <person name="Alfaro M."/>
            <person name="Sun H."/>
            <person name="Tritt A."/>
            <person name="Yoshinaga Y."/>
            <person name="Zwiers L.-H."/>
            <person name="Turgeon B.G."/>
            <person name="Goodwin S.B."/>
            <person name="Spatafora J.W."/>
            <person name="Crous P.W."/>
            <person name="Grigoriev I.V."/>
        </authorList>
    </citation>
    <scope>NUCLEOTIDE SEQUENCE</scope>
    <source>
        <strain evidence="10">P77</strain>
    </source>
</reference>
<dbReference type="AlphaFoldDB" id="A0A6A5KL54"/>
<evidence type="ECO:0000256" key="3">
    <source>
        <dbReference type="ARBA" id="ARBA00023015"/>
    </source>
</evidence>
<evidence type="ECO:0000259" key="9">
    <source>
        <dbReference type="PROSITE" id="PS50217"/>
    </source>
</evidence>
<keyword evidence="5" id="KW-0804">Transcription</keyword>
<dbReference type="PROSITE" id="PS50217">
    <property type="entry name" value="BZIP"/>
    <property type="match status" value="1"/>
</dbReference>
<keyword evidence="3" id="KW-0805">Transcription regulation</keyword>
<feature type="compositionally biased region" description="Basic and acidic residues" evidence="8">
    <location>
        <begin position="99"/>
        <end position="109"/>
    </location>
</feature>
<dbReference type="SMART" id="SM00338">
    <property type="entry name" value="BRLZ"/>
    <property type="match status" value="1"/>
</dbReference>
<dbReference type="Gene3D" id="1.20.5.170">
    <property type="match status" value="1"/>
</dbReference>
<dbReference type="InterPro" id="IPR044280">
    <property type="entry name" value="Hac1/HY5"/>
</dbReference>
<comment type="subcellular location">
    <subcellularLocation>
        <location evidence="1">Nucleus</location>
    </subcellularLocation>
</comment>
<name>A0A6A5KL54_9PLEO</name>
<keyword evidence="6" id="KW-0834">Unfolded protein response</keyword>
<feature type="region of interest" description="Disordered" evidence="8">
    <location>
        <begin position="1"/>
        <end position="130"/>
    </location>
</feature>
<dbReference type="GO" id="GO:0003677">
    <property type="term" value="F:DNA binding"/>
    <property type="evidence" value="ECO:0007669"/>
    <property type="project" value="UniProtKB-KW"/>
</dbReference>
<dbReference type="EMBL" id="ML975272">
    <property type="protein sequence ID" value="KAF1836492.1"/>
    <property type="molecule type" value="Genomic_DNA"/>
</dbReference>
<dbReference type="GO" id="GO:0000981">
    <property type="term" value="F:DNA-binding transcription factor activity, RNA polymerase II-specific"/>
    <property type="evidence" value="ECO:0007669"/>
    <property type="project" value="InterPro"/>
</dbReference>
<feature type="compositionally biased region" description="Low complexity" evidence="8">
    <location>
        <begin position="195"/>
        <end position="205"/>
    </location>
</feature>
<dbReference type="SUPFAM" id="SSF57959">
    <property type="entry name" value="Leucine zipper domain"/>
    <property type="match status" value="1"/>
</dbReference>
<feature type="compositionally biased region" description="Polar residues" evidence="8">
    <location>
        <begin position="213"/>
        <end position="223"/>
    </location>
</feature>
<dbReference type="OrthoDB" id="674948at2759"/>
<dbReference type="GO" id="GO:0006986">
    <property type="term" value="P:response to unfolded protein"/>
    <property type="evidence" value="ECO:0007669"/>
    <property type="project" value="UniProtKB-KW"/>
</dbReference>
<accession>A0A6A5KL54</accession>
<dbReference type="InterPro" id="IPR046347">
    <property type="entry name" value="bZIP_sf"/>
</dbReference>
<feature type="compositionally biased region" description="Polar residues" evidence="8">
    <location>
        <begin position="63"/>
        <end position="72"/>
    </location>
</feature>
<organism evidence="10 11">
    <name type="scientific">Decorospora gaudefroyi</name>
    <dbReference type="NCBI Taxonomy" id="184978"/>
    <lineage>
        <taxon>Eukaryota</taxon>
        <taxon>Fungi</taxon>
        <taxon>Dikarya</taxon>
        <taxon>Ascomycota</taxon>
        <taxon>Pezizomycotina</taxon>
        <taxon>Dothideomycetes</taxon>
        <taxon>Pleosporomycetidae</taxon>
        <taxon>Pleosporales</taxon>
        <taxon>Pleosporineae</taxon>
        <taxon>Pleosporaceae</taxon>
        <taxon>Decorospora</taxon>
    </lineage>
</organism>
<comment type="similarity">
    <text evidence="2">Belongs to the bZIP family.</text>
</comment>
<dbReference type="Proteomes" id="UP000800040">
    <property type="component" value="Unassembled WGS sequence"/>
</dbReference>
<feature type="domain" description="BZIP" evidence="9">
    <location>
        <begin position="105"/>
        <end position="163"/>
    </location>
</feature>
<evidence type="ECO:0000256" key="6">
    <source>
        <dbReference type="ARBA" id="ARBA00023230"/>
    </source>
</evidence>
<dbReference type="Pfam" id="PF00170">
    <property type="entry name" value="bZIP_1"/>
    <property type="match status" value="1"/>
</dbReference>
<evidence type="ECO:0000256" key="2">
    <source>
        <dbReference type="ARBA" id="ARBA00007163"/>
    </source>
</evidence>
<keyword evidence="4" id="KW-0238">DNA-binding</keyword>
<proteinExistence type="inferred from homology"/>
<evidence type="ECO:0000256" key="4">
    <source>
        <dbReference type="ARBA" id="ARBA00023125"/>
    </source>
</evidence>
<evidence type="ECO:0000256" key="5">
    <source>
        <dbReference type="ARBA" id="ARBA00023163"/>
    </source>
</evidence>
<evidence type="ECO:0000256" key="1">
    <source>
        <dbReference type="ARBA" id="ARBA00004123"/>
    </source>
</evidence>
<dbReference type="InterPro" id="IPR004827">
    <property type="entry name" value="bZIP"/>
</dbReference>
<feature type="compositionally biased region" description="Low complexity" evidence="8">
    <location>
        <begin position="8"/>
        <end position="23"/>
    </location>
</feature>
<keyword evidence="11" id="KW-1185">Reference proteome</keyword>
<dbReference type="PANTHER" id="PTHR46714">
    <property type="entry name" value="TRANSCRIPTIONAL ACTIVATOR HAC1"/>
    <property type="match status" value="1"/>
</dbReference>
<dbReference type="PANTHER" id="PTHR46714:SF6">
    <property type="entry name" value="TRANSCRIPTIONAL ACTIVATOR HAC1"/>
    <property type="match status" value="1"/>
</dbReference>
<evidence type="ECO:0000256" key="8">
    <source>
        <dbReference type="SAM" id="MobiDB-lite"/>
    </source>
</evidence>
<protein>
    <recommendedName>
        <fullName evidence="9">BZIP domain-containing protein</fullName>
    </recommendedName>
</protein>
<dbReference type="PROSITE" id="PS00036">
    <property type="entry name" value="BZIP_BASIC"/>
    <property type="match status" value="1"/>
</dbReference>
<evidence type="ECO:0000313" key="10">
    <source>
        <dbReference type="EMBL" id="KAF1836492.1"/>
    </source>
</evidence>
<sequence>MAEHTFDSSFFSQTMNTSTMTSTPLPPPSTEAMPMTIKMEQLEGSNYDSPSPDRDSNSSEPSQTPAPESNGSKPVKKRKSWGQVLPEPKTSLPPRKRAKTEDEKEQRRIERVKRNRLAAHNSRERKRQEYEVLQTEKDQLEANMRAYKQKMAQMEAELSFYRSKYPGEAPQPVFDLTTSPKDSFDTICPAQIPTSFPSPVSMDSMDSPRDSSCQPETPHSNFEASPEFDLTQYPAVVLCDLQCQSISGTSLRAIWAYLSLFNLSLPSMRSLSYWKTSSTSTSAAHQLPAWNPLLAWLILLRSMSSVQLSSTTAPTPTLTAFLKALTQSSTTCRVPLAQLRLATRPSQRDNFSIEDLSRPSKGAKQAGSVEDVLGSRLMRFPRLRQTGRRKGVRSWRLAKALGRENTGCGFTRRRRAS</sequence>
<keyword evidence="7" id="KW-0539">Nucleus</keyword>
<dbReference type="GO" id="GO:0045944">
    <property type="term" value="P:positive regulation of transcription by RNA polymerase II"/>
    <property type="evidence" value="ECO:0007669"/>
    <property type="project" value="InterPro"/>
</dbReference>
<evidence type="ECO:0000313" key="11">
    <source>
        <dbReference type="Proteomes" id="UP000800040"/>
    </source>
</evidence>
<dbReference type="GO" id="GO:0005634">
    <property type="term" value="C:nucleus"/>
    <property type="evidence" value="ECO:0007669"/>
    <property type="project" value="UniProtKB-SubCell"/>
</dbReference>